<accession>A0ABW1XGC4</accession>
<dbReference type="Proteomes" id="UP001596364">
    <property type="component" value="Unassembled WGS sequence"/>
</dbReference>
<evidence type="ECO:0000256" key="1">
    <source>
        <dbReference type="SAM" id="SignalP"/>
    </source>
</evidence>
<sequence>MLHRLLLASFAVLATSTPAASLPDIQTDTLQTLCISTRDHQVRCIKPSEQGANARVYVYPLVTRNVPSGDDVTCYQRASLTVCRPAAEVSPVLTSLLTHDE</sequence>
<feature type="signal peptide" evidence="1">
    <location>
        <begin position="1"/>
        <end position="21"/>
    </location>
</feature>
<comment type="caution">
    <text evidence="2">The sequence shown here is derived from an EMBL/GenBank/DDBJ whole genome shotgun (WGS) entry which is preliminary data.</text>
</comment>
<evidence type="ECO:0000313" key="3">
    <source>
        <dbReference type="Proteomes" id="UP001596364"/>
    </source>
</evidence>
<feature type="chain" id="PRO_5045771602" evidence="1">
    <location>
        <begin position="22"/>
        <end position="101"/>
    </location>
</feature>
<dbReference type="EMBL" id="JBHSUS010000001">
    <property type="protein sequence ID" value="MFC6439238.1"/>
    <property type="molecule type" value="Genomic_DNA"/>
</dbReference>
<dbReference type="RefSeq" id="WP_131257483.1">
    <property type="nucleotide sequence ID" value="NZ_JBHSUS010000001.1"/>
</dbReference>
<name>A0ABW1XGC4_9ALTE</name>
<keyword evidence="3" id="KW-1185">Reference proteome</keyword>
<keyword evidence="1" id="KW-0732">Signal</keyword>
<proteinExistence type="predicted"/>
<protein>
    <submittedName>
        <fullName evidence="2">Uncharacterized protein</fullName>
    </submittedName>
</protein>
<organism evidence="2 3">
    <name type="scientific">Pseudobowmanella zhangzhouensis</name>
    <dbReference type="NCBI Taxonomy" id="1537679"/>
    <lineage>
        <taxon>Bacteria</taxon>
        <taxon>Pseudomonadati</taxon>
        <taxon>Pseudomonadota</taxon>
        <taxon>Gammaproteobacteria</taxon>
        <taxon>Alteromonadales</taxon>
        <taxon>Alteromonadaceae</taxon>
    </lineage>
</organism>
<evidence type="ECO:0000313" key="2">
    <source>
        <dbReference type="EMBL" id="MFC6439238.1"/>
    </source>
</evidence>
<reference evidence="3" key="1">
    <citation type="journal article" date="2019" name="Int. J. Syst. Evol. Microbiol.">
        <title>The Global Catalogue of Microorganisms (GCM) 10K type strain sequencing project: providing services to taxonomists for standard genome sequencing and annotation.</title>
        <authorList>
            <consortium name="The Broad Institute Genomics Platform"/>
            <consortium name="The Broad Institute Genome Sequencing Center for Infectious Disease"/>
            <person name="Wu L."/>
            <person name="Ma J."/>
        </authorList>
    </citation>
    <scope>NUCLEOTIDE SEQUENCE [LARGE SCALE GENOMIC DNA]</scope>
    <source>
        <strain evidence="3">CGMCC 1.16031</strain>
    </source>
</reference>
<gene>
    <name evidence="2" type="ORF">ACFP85_03635</name>
</gene>